<sequence>MKHWRNGFFFIDRRAIPNAMVWRHLDAATDDPRPTAGSFNVADVRRLSAHVVKLRDMPKGVLVLSGLSRVWKSLMGIHDFLCLLEWTGVEVQEEPHLDVRPTLQRLPFYCTPLAAADAVIPELAPEDLVIGTPSSKIVAKAEATQKRKASTSGAASSHVAKCTRSALAQSSGSITRPSLFVGDSDDESDGDDDSCVEIPLVTPLCSADVIPPSGNQGRSSVAPPAEGSNTQDSRGKGIMVDDVVAPSHGVSRPRSSSGPAPSFRDVSDDAIHTDFFPFFTSPYYATYLEDDVAGNLSTLKKQVFGLNDKLATSNSSFSKSKAKRKEWKKKIKSLTKSMDNFHSKVARLSTALNQATTLEAKRDEEILWLKAIKPQRLYVELGDLLEQPFPEQSDSIFPRVLSANVLARALYLASIEEHETVRCLRAVQDIRLLLQNFLLSFGGQFQGLVQKFLASDEFSRVQGELLSLAASAGFERGLSMHQTEDEFADVLKKMVNFMPGARDGLAEASPVVAQTSYAFLNKISKHATEPLSVILQLELEKLAHPANVPTPRDTHAYPPIVKESTMTHVSQSLELSGVSRVLDDVAEVAAVESECVSSGPTDVVVALSVDGKGNVLIPSSVVGEENGRGAWYAEEHLLLRAWGKLTVDVLLSIQQILSLMGCRLLSEADIMLLCPALELAWLLAR</sequence>
<feature type="region of interest" description="Disordered" evidence="1">
    <location>
        <begin position="207"/>
        <end position="237"/>
    </location>
</feature>
<reference evidence="2" key="1">
    <citation type="journal article" date="2022" name="Int. J. Mol. Sci.">
        <title>Draft Genome of Tanacetum Coccineum: Genomic Comparison of Closely Related Tanacetum-Family Plants.</title>
        <authorList>
            <person name="Yamashiro T."/>
            <person name="Shiraishi A."/>
            <person name="Nakayama K."/>
            <person name="Satake H."/>
        </authorList>
    </citation>
    <scope>NUCLEOTIDE SEQUENCE</scope>
</reference>
<accession>A0ABQ5EA87</accession>
<dbReference type="EMBL" id="BQNB010016099">
    <property type="protein sequence ID" value="GJT47797.1"/>
    <property type="molecule type" value="Genomic_DNA"/>
</dbReference>
<dbReference type="Proteomes" id="UP001151760">
    <property type="component" value="Unassembled WGS sequence"/>
</dbReference>
<reference evidence="2" key="2">
    <citation type="submission" date="2022-01" db="EMBL/GenBank/DDBJ databases">
        <authorList>
            <person name="Yamashiro T."/>
            <person name="Shiraishi A."/>
            <person name="Satake H."/>
            <person name="Nakayama K."/>
        </authorList>
    </citation>
    <scope>NUCLEOTIDE SEQUENCE</scope>
</reference>
<evidence type="ECO:0000313" key="3">
    <source>
        <dbReference type="Proteomes" id="UP001151760"/>
    </source>
</evidence>
<keyword evidence="3" id="KW-1185">Reference proteome</keyword>
<feature type="region of interest" description="Disordered" evidence="1">
    <location>
        <begin position="175"/>
        <end position="195"/>
    </location>
</feature>
<gene>
    <name evidence="2" type="ORF">Tco_0973954</name>
</gene>
<evidence type="ECO:0000256" key="1">
    <source>
        <dbReference type="SAM" id="MobiDB-lite"/>
    </source>
</evidence>
<organism evidence="2 3">
    <name type="scientific">Tanacetum coccineum</name>
    <dbReference type="NCBI Taxonomy" id="301880"/>
    <lineage>
        <taxon>Eukaryota</taxon>
        <taxon>Viridiplantae</taxon>
        <taxon>Streptophyta</taxon>
        <taxon>Embryophyta</taxon>
        <taxon>Tracheophyta</taxon>
        <taxon>Spermatophyta</taxon>
        <taxon>Magnoliopsida</taxon>
        <taxon>eudicotyledons</taxon>
        <taxon>Gunneridae</taxon>
        <taxon>Pentapetalae</taxon>
        <taxon>asterids</taxon>
        <taxon>campanulids</taxon>
        <taxon>Asterales</taxon>
        <taxon>Asteraceae</taxon>
        <taxon>Asteroideae</taxon>
        <taxon>Anthemideae</taxon>
        <taxon>Anthemidinae</taxon>
        <taxon>Tanacetum</taxon>
    </lineage>
</organism>
<name>A0ABQ5EA87_9ASTR</name>
<protein>
    <submittedName>
        <fullName evidence="2">Uncharacterized protein</fullName>
    </submittedName>
</protein>
<feature type="compositionally biased region" description="Acidic residues" evidence="1">
    <location>
        <begin position="183"/>
        <end position="195"/>
    </location>
</feature>
<evidence type="ECO:0000313" key="2">
    <source>
        <dbReference type="EMBL" id="GJT47797.1"/>
    </source>
</evidence>
<comment type="caution">
    <text evidence="2">The sequence shown here is derived from an EMBL/GenBank/DDBJ whole genome shotgun (WGS) entry which is preliminary data.</text>
</comment>
<proteinExistence type="predicted"/>